<gene>
    <name evidence="1" type="ORF">SISSUDRAFT_1032970</name>
</gene>
<dbReference type="EMBL" id="KV428053">
    <property type="protein sequence ID" value="KZT39014.1"/>
    <property type="molecule type" value="Genomic_DNA"/>
</dbReference>
<protein>
    <recommendedName>
        <fullName evidence="3">F-box domain-containing protein</fullName>
    </recommendedName>
</protein>
<organism evidence="1 2">
    <name type="scientific">Sistotremastrum suecicum HHB10207 ss-3</name>
    <dbReference type="NCBI Taxonomy" id="1314776"/>
    <lineage>
        <taxon>Eukaryota</taxon>
        <taxon>Fungi</taxon>
        <taxon>Dikarya</taxon>
        <taxon>Basidiomycota</taxon>
        <taxon>Agaricomycotina</taxon>
        <taxon>Agaricomycetes</taxon>
        <taxon>Sistotremastrales</taxon>
        <taxon>Sistotremastraceae</taxon>
        <taxon>Sistotremastrum</taxon>
    </lineage>
</organism>
<dbReference type="InterPro" id="IPR032675">
    <property type="entry name" value="LRR_dom_sf"/>
</dbReference>
<dbReference type="AlphaFoldDB" id="A0A166DY12"/>
<name>A0A166DY12_9AGAM</name>
<keyword evidence="2" id="KW-1185">Reference proteome</keyword>
<reference evidence="1 2" key="1">
    <citation type="journal article" date="2016" name="Mol. Biol. Evol.">
        <title>Comparative Genomics of Early-Diverging Mushroom-Forming Fungi Provides Insights into the Origins of Lignocellulose Decay Capabilities.</title>
        <authorList>
            <person name="Nagy L.G."/>
            <person name="Riley R."/>
            <person name="Tritt A."/>
            <person name="Adam C."/>
            <person name="Daum C."/>
            <person name="Floudas D."/>
            <person name="Sun H."/>
            <person name="Yadav J.S."/>
            <person name="Pangilinan J."/>
            <person name="Larsson K.H."/>
            <person name="Matsuura K."/>
            <person name="Barry K."/>
            <person name="Labutti K."/>
            <person name="Kuo R."/>
            <person name="Ohm R.A."/>
            <person name="Bhattacharya S.S."/>
            <person name="Shirouzu T."/>
            <person name="Yoshinaga Y."/>
            <person name="Martin F.M."/>
            <person name="Grigoriev I.V."/>
            <person name="Hibbett D.S."/>
        </authorList>
    </citation>
    <scope>NUCLEOTIDE SEQUENCE [LARGE SCALE GENOMIC DNA]</scope>
    <source>
        <strain evidence="1 2">HHB10207 ss-3</strain>
    </source>
</reference>
<sequence length="557" mass="63501">MQMERQKTLTENFLQCPELVRTTMDFMDKKSLSRCALLNKAMSEHALDAIYAHRHSFVRLLELLCPIERDATTGIRKFTRPIKGSDWDRFRHYSKRIHSLRVSNSGNDGRRFSPDSLIDLFSSMPPGHQFLPHLRKIEWHNLHPVTIHFLLMLSHDKIHDLFFSIASRDLQNGILFERLSKKLPNLRSLRLGLTTGMTERSTDQARKTLSEAIHDLPLLRWLVLPSELLSQPLLYNLSQLKHLQRLWATQFGPRSMTSTPRAEADATSRFPVLFEVAVSTAHLLSKWDYLLSGRRLVSLYIEVSDMRHLSVAPGLISSLSPTLRHLIVVPQGLSQTSVTSAPLTIAMLAPFLKLQLLETLVIDLPDPPRLNDKDLQSVATSFPEIQHLEICVRARGEPSQVSPTLGCLLPFAKHCRKLHSLGLYINASVVPSAFPHSQTVFSPNLQELHVFCSKIGEIHVVLDFLLLILPSHASIVQGTYSTQLQHMVGETMLHFPRGERNEELDEESIEYKFAWRTVGRYLEKMLRARKTLEIQRAEISRLQVGRMQSCIVGGIEQ</sequence>
<evidence type="ECO:0000313" key="2">
    <source>
        <dbReference type="Proteomes" id="UP000076798"/>
    </source>
</evidence>
<evidence type="ECO:0000313" key="1">
    <source>
        <dbReference type="EMBL" id="KZT39014.1"/>
    </source>
</evidence>
<proteinExistence type="predicted"/>
<dbReference type="Gene3D" id="3.80.10.10">
    <property type="entry name" value="Ribonuclease Inhibitor"/>
    <property type="match status" value="1"/>
</dbReference>
<accession>A0A166DY12</accession>
<dbReference type="OrthoDB" id="3543113at2759"/>
<dbReference type="Proteomes" id="UP000076798">
    <property type="component" value="Unassembled WGS sequence"/>
</dbReference>
<evidence type="ECO:0008006" key="3">
    <source>
        <dbReference type="Google" id="ProtNLM"/>
    </source>
</evidence>
<dbReference type="SUPFAM" id="SSF52047">
    <property type="entry name" value="RNI-like"/>
    <property type="match status" value="1"/>
</dbReference>